<feature type="transmembrane region" description="Helical" evidence="1">
    <location>
        <begin position="12"/>
        <end position="29"/>
    </location>
</feature>
<keyword evidence="1" id="KW-1133">Transmembrane helix</keyword>
<protein>
    <recommendedName>
        <fullName evidence="4">DUF2931 family protein</fullName>
    </recommendedName>
</protein>
<evidence type="ECO:0000256" key="1">
    <source>
        <dbReference type="SAM" id="Phobius"/>
    </source>
</evidence>
<evidence type="ECO:0000313" key="3">
    <source>
        <dbReference type="Proteomes" id="UP000184608"/>
    </source>
</evidence>
<keyword evidence="3" id="KW-1185">Reference proteome</keyword>
<sequence>MVLKIPFKLKIGILLAIVISASVGGYVVYHDTAYAPKLAEGAGPWNLYISMPSLYPVLVTRAYGVSEAGDWTSPTIGGSQSFSLSSLKHVRKNFPEYDGYGLPISRTVNTTLTQMSGKQSIPDSIYLYWVSLANQRFFVTQFNITPEIVAKMQQVHRWGERDCSLNHFVFGLLPNGRAKVWLTGCRVPEYIGEIPPQMEARADSSGFGKAHYKKLYFQDIQERAEALGVNLFPVPWEKLERIYTYQKDGKGALRKARKLKQQQQAGK</sequence>
<reference evidence="2 3" key="1">
    <citation type="submission" date="2016-11" db="EMBL/GenBank/DDBJ databases">
        <authorList>
            <person name="Jaros S."/>
            <person name="Januszkiewicz K."/>
            <person name="Wedrychowicz H."/>
        </authorList>
    </citation>
    <scope>NUCLEOTIDE SEQUENCE [LARGE SCALE GENOMIC DNA]</scope>
    <source>
        <strain evidence="2 3">CECT 7868</strain>
    </source>
</reference>
<gene>
    <name evidence="2" type="ORF">VA7868_00073</name>
</gene>
<dbReference type="Proteomes" id="UP000184608">
    <property type="component" value="Unassembled WGS sequence"/>
</dbReference>
<evidence type="ECO:0000313" key="2">
    <source>
        <dbReference type="EMBL" id="SHH61213.1"/>
    </source>
</evidence>
<dbReference type="Pfam" id="PF11153">
    <property type="entry name" value="DUF2931"/>
    <property type="match status" value="1"/>
</dbReference>
<evidence type="ECO:0008006" key="4">
    <source>
        <dbReference type="Google" id="ProtNLM"/>
    </source>
</evidence>
<dbReference type="AlphaFoldDB" id="A0A1M5UEY0"/>
<dbReference type="STRING" id="1216006.VA7868_00073"/>
<accession>A0A1M5UEY0</accession>
<dbReference type="OrthoDB" id="5830811at2"/>
<keyword evidence="1" id="KW-0472">Membrane</keyword>
<dbReference type="RefSeq" id="WP_073601869.1">
    <property type="nucleotide sequence ID" value="NZ_FQXZ01000001.1"/>
</dbReference>
<organism evidence="2 3">
    <name type="scientific">Vibrio aerogenes CECT 7868</name>
    <dbReference type="NCBI Taxonomy" id="1216006"/>
    <lineage>
        <taxon>Bacteria</taxon>
        <taxon>Pseudomonadati</taxon>
        <taxon>Pseudomonadota</taxon>
        <taxon>Gammaproteobacteria</taxon>
        <taxon>Vibrionales</taxon>
        <taxon>Vibrionaceae</taxon>
        <taxon>Vibrio</taxon>
    </lineage>
</organism>
<proteinExistence type="predicted"/>
<name>A0A1M5UEY0_9VIBR</name>
<dbReference type="InterPro" id="IPR021326">
    <property type="entry name" value="DUF2931"/>
</dbReference>
<dbReference type="EMBL" id="FQXZ01000001">
    <property type="protein sequence ID" value="SHH61213.1"/>
    <property type="molecule type" value="Genomic_DNA"/>
</dbReference>
<keyword evidence="1" id="KW-0812">Transmembrane</keyword>